<dbReference type="CDD" id="cd08551">
    <property type="entry name" value="Fe-ADH"/>
    <property type="match status" value="1"/>
</dbReference>
<feature type="domain" description="Alcohol dehydrogenase iron-type/glycerol dehydrogenase GldA" evidence="4">
    <location>
        <begin position="11"/>
        <end position="176"/>
    </location>
</feature>
<dbReference type="Proteomes" id="UP000204391">
    <property type="component" value="Chromosome"/>
</dbReference>
<reference evidence="6 7" key="1">
    <citation type="journal article" date="2003" name="Int. J. Syst. Evol. Microbiol.">
        <title>Virgibacillus carmonensis sp. nov., Virgibacillus necropolis sp. nov. and Virgibacillus picturae sp. nov., three novel species isolated from deteriorated mural paintings, transfer of the species of the genus salibacillus to Virgibacillus, as Virgibacillus marismortui comb. nov. and Virgibacillus salexigens comb. nov., and emended description of the genus Virgibacillus.</title>
        <authorList>
            <person name="Heyrman J."/>
            <person name="Logan N.A."/>
            <person name="Busse H.J."/>
            <person name="Balcaen A."/>
            <person name="Lebbe L."/>
            <person name="Rodriguez-Diaz M."/>
            <person name="Swings J."/>
            <person name="De Vos P."/>
        </authorList>
    </citation>
    <scope>NUCLEOTIDE SEQUENCE [LARGE SCALE GENOMIC DNA]</scope>
    <source>
        <strain evidence="6 7">LMG 19488</strain>
    </source>
</reference>
<dbReference type="InterPro" id="IPR001670">
    <property type="entry name" value="ADH_Fe/GldA"/>
</dbReference>
<sequence length="395" mass="42051">MSISYFRTADTLITGKGSINQIGMEARKLKGSKVLIITDKDIREMGLIWKVVDSLEAMGLNVHIIDDVVPEPPFEILEEIAALIKEKGYDTFVGVGGGSTLDITKVLSVMMTNEDDVREMVGIEKVENPGVPVILVPTTAGTGSEVTPIAIFTDTSDMVKKGIVSPFLLPSVAIIDAELTLTVPPSVTAATGMDALVHAVESYTAIGANNLTDSIALQAIGLISRSLRQAVYNGKDVQAREDMAMGSLLAGISLGNAGVGAVHALAYPLGGKFKVPHGVANSLLLPFVIKYNIVGNLEKFSDVAKAIGEQVEGLSLRDAADRCVTAMETLSKDIGIPASLKDIGVTPTDIPALAEEASKIDRLLNNNPRWLTVKEIERIYTEAYGEEEAFSETIV</sequence>
<keyword evidence="2" id="KW-0560">Oxidoreductase</keyword>
<dbReference type="PROSITE" id="PS00913">
    <property type="entry name" value="ADH_IRON_1"/>
    <property type="match status" value="1"/>
</dbReference>
<dbReference type="InterPro" id="IPR039697">
    <property type="entry name" value="Alcohol_dehydrogenase_Fe"/>
</dbReference>
<dbReference type="PROSITE" id="PS00060">
    <property type="entry name" value="ADH_IRON_2"/>
    <property type="match status" value="1"/>
</dbReference>
<dbReference type="KEGG" id="vne:CFK40_18275"/>
<evidence type="ECO:0000256" key="3">
    <source>
        <dbReference type="ARBA" id="ARBA00023027"/>
    </source>
</evidence>
<name>A0A221MGN8_9BACI</name>
<dbReference type="GO" id="GO:0046872">
    <property type="term" value="F:metal ion binding"/>
    <property type="evidence" value="ECO:0007669"/>
    <property type="project" value="InterPro"/>
</dbReference>
<dbReference type="Gene3D" id="1.20.1090.10">
    <property type="entry name" value="Dehydroquinate synthase-like - alpha domain"/>
    <property type="match status" value="1"/>
</dbReference>
<dbReference type="Gene3D" id="3.40.50.1970">
    <property type="match status" value="1"/>
</dbReference>
<protein>
    <submittedName>
        <fullName evidence="6">Alcohol dehydrogenase</fullName>
    </submittedName>
</protein>
<dbReference type="InterPro" id="IPR056798">
    <property type="entry name" value="ADH_Fe_C"/>
</dbReference>
<keyword evidence="7" id="KW-1185">Reference proteome</keyword>
<dbReference type="RefSeq" id="WP_089533824.1">
    <property type="nucleotide sequence ID" value="NZ_CP022437.1"/>
</dbReference>
<organism evidence="6 7">
    <name type="scientific">Virgibacillus necropolis</name>
    <dbReference type="NCBI Taxonomy" id="163877"/>
    <lineage>
        <taxon>Bacteria</taxon>
        <taxon>Bacillati</taxon>
        <taxon>Bacillota</taxon>
        <taxon>Bacilli</taxon>
        <taxon>Bacillales</taxon>
        <taxon>Bacillaceae</taxon>
        <taxon>Virgibacillus</taxon>
    </lineage>
</organism>
<proteinExistence type="inferred from homology"/>
<dbReference type="OrthoDB" id="9815791at2"/>
<evidence type="ECO:0000259" key="4">
    <source>
        <dbReference type="Pfam" id="PF00465"/>
    </source>
</evidence>
<dbReference type="FunFam" id="1.20.1090.10:FF:000001">
    <property type="entry name" value="Aldehyde-alcohol dehydrogenase"/>
    <property type="match status" value="1"/>
</dbReference>
<keyword evidence="3" id="KW-0520">NAD</keyword>
<evidence type="ECO:0000313" key="6">
    <source>
        <dbReference type="EMBL" id="ASN06828.1"/>
    </source>
</evidence>
<dbReference type="EMBL" id="CP022437">
    <property type="protein sequence ID" value="ASN06828.1"/>
    <property type="molecule type" value="Genomic_DNA"/>
</dbReference>
<dbReference type="Pfam" id="PF25137">
    <property type="entry name" value="ADH_Fe_C"/>
    <property type="match status" value="1"/>
</dbReference>
<dbReference type="InterPro" id="IPR018211">
    <property type="entry name" value="ADH_Fe_CS"/>
</dbReference>
<dbReference type="PANTHER" id="PTHR11496">
    <property type="entry name" value="ALCOHOL DEHYDROGENASE"/>
    <property type="match status" value="1"/>
</dbReference>
<dbReference type="GO" id="GO:0004022">
    <property type="term" value="F:alcohol dehydrogenase (NAD+) activity"/>
    <property type="evidence" value="ECO:0007669"/>
    <property type="project" value="UniProtKB-ARBA"/>
</dbReference>
<dbReference type="AlphaFoldDB" id="A0A221MGN8"/>
<accession>A0A221MGN8</accession>
<evidence type="ECO:0000313" key="7">
    <source>
        <dbReference type="Proteomes" id="UP000204391"/>
    </source>
</evidence>
<gene>
    <name evidence="6" type="ORF">CFK40_18275</name>
</gene>
<feature type="domain" description="Fe-containing alcohol dehydrogenase-like C-terminal" evidence="5">
    <location>
        <begin position="188"/>
        <end position="384"/>
    </location>
</feature>
<dbReference type="SUPFAM" id="SSF56796">
    <property type="entry name" value="Dehydroquinate synthase-like"/>
    <property type="match status" value="1"/>
</dbReference>
<comment type="similarity">
    <text evidence="1">Belongs to the iron-containing alcohol dehydrogenase family.</text>
</comment>
<dbReference type="PANTHER" id="PTHR11496:SF102">
    <property type="entry name" value="ALCOHOL DEHYDROGENASE 4"/>
    <property type="match status" value="1"/>
</dbReference>
<evidence type="ECO:0000256" key="1">
    <source>
        <dbReference type="ARBA" id="ARBA00007358"/>
    </source>
</evidence>
<evidence type="ECO:0000259" key="5">
    <source>
        <dbReference type="Pfam" id="PF25137"/>
    </source>
</evidence>
<dbReference type="FunFam" id="3.40.50.1970:FF:000003">
    <property type="entry name" value="Alcohol dehydrogenase, iron-containing"/>
    <property type="match status" value="1"/>
</dbReference>
<evidence type="ECO:0000256" key="2">
    <source>
        <dbReference type="ARBA" id="ARBA00023002"/>
    </source>
</evidence>
<dbReference type="Pfam" id="PF00465">
    <property type="entry name" value="Fe-ADH"/>
    <property type="match status" value="1"/>
</dbReference>